<evidence type="ECO:0000313" key="1">
    <source>
        <dbReference type="EMBL" id="WRQ85974.1"/>
    </source>
</evidence>
<accession>A0ABZ1C627</accession>
<dbReference type="EMBL" id="CP139781">
    <property type="protein sequence ID" value="WRQ85974.1"/>
    <property type="molecule type" value="Genomic_DNA"/>
</dbReference>
<keyword evidence="2" id="KW-1185">Reference proteome</keyword>
<dbReference type="Proteomes" id="UP000738431">
    <property type="component" value="Chromosome"/>
</dbReference>
<reference evidence="1 2" key="1">
    <citation type="submission" date="2021-08" db="EMBL/GenBank/DDBJ databases">
        <authorList>
            <person name="Zhang D."/>
            <person name="Zhang A."/>
            <person name="Wang L."/>
        </authorList>
    </citation>
    <scope>NUCLEOTIDE SEQUENCE [LARGE SCALE GENOMIC DNA]</scope>
    <source>
        <strain evidence="1 2">WL0086</strain>
    </source>
</reference>
<evidence type="ECO:0008006" key="3">
    <source>
        <dbReference type="Google" id="ProtNLM"/>
    </source>
</evidence>
<dbReference type="RefSeq" id="WP_221031486.1">
    <property type="nucleotide sequence ID" value="NZ_CP139781.1"/>
</dbReference>
<organism evidence="1 2">
    <name type="scientific">Actomonas aquatica</name>
    <dbReference type="NCBI Taxonomy" id="2866162"/>
    <lineage>
        <taxon>Bacteria</taxon>
        <taxon>Pseudomonadati</taxon>
        <taxon>Verrucomicrobiota</taxon>
        <taxon>Opitutia</taxon>
        <taxon>Opitutales</taxon>
        <taxon>Opitutaceae</taxon>
        <taxon>Actomonas</taxon>
    </lineage>
</organism>
<name>A0ABZ1C627_9BACT</name>
<sequence length="83" mass="9215">MTTTLPLSKRGSLTLPPEMRRRMGLDKLPNPLVLVEERDGGLFLQAAVAMPVRDLPKEQIEAWISRDEADMKAFNAAKPAKKG</sequence>
<reference evidence="1 2" key="2">
    <citation type="submission" date="2023-12" db="EMBL/GenBank/DDBJ databases">
        <title>Description of an unclassified Opitutus bacterium of Verrucomicrobiota.</title>
        <authorList>
            <person name="Zhang D.-F."/>
        </authorList>
    </citation>
    <scope>NUCLEOTIDE SEQUENCE [LARGE SCALE GENOMIC DNA]</scope>
    <source>
        <strain evidence="1 2">WL0086</strain>
    </source>
</reference>
<proteinExistence type="predicted"/>
<evidence type="ECO:0000313" key="2">
    <source>
        <dbReference type="Proteomes" id="UP000738431"/>
    </source>
</evidence>
<gene>
    <name evidence="1" type="ORF">K1X11_014265</name>
</gene>
<protein>
    <recommendedName>
        <fullName evidence="3">SpoVT-AbrB domain-containing protein</fullName>
    </recommendedName>
</protein>